<protein>
    <submittedName>
        <fullName evidence="2">Uncharacterized protein</fullName>
    </submittedName>
</protein>
<dbReference type="RefSeq" id="WP_281902725.1">
    <property type="nucleotide sequence ID" value="NZ_BSDI01000046.1"/>
</dbReference>
<dbReference type="EMBL" id="BSDI01000046">
    <property type="protein sequence ID" value="GLI01582.1"/>
    <property type="molecule type" value="Genomic_DNA"/>
</dbReference>
<feature type="compositionally biased region" description="Basic and acidic residues" evidence="1">
    <location>
        <begin position="1"/>
        <end position="29"/>
    </location>
</feature>
<evidence type="ECO:0000313" key="3">
    <source>
        <dbReference type="Proteomes" id="UP001144280"/>
    </source>
</evidence>
<evidence type="ECO:0000256" key="1">
    <source>
        <dbReference type="SAM" id="MobiDB-lite"/>
    </source>
</evidence>
<comment type="caution">
    <text evidence="2">The sequence shown here is derived from an EMBL/GenBank/DDBJ whole genome shotgun (WGS) entry which is preliminary data.</text>
</comment>
<feature type="region of interest" description="Disordered" evidence="1">
    <location>
        <begin position="1"/>
        <end position="114"/>
    </location>
</feature>
<accession>A0ABQ5R5Y5</accession>
<name>A0ABQ5R5Y5_9ACTN</name>
<sequence length="114" mass="12157">MTGNHAADDARRRADEAGARAQQLRDRLDAAQAGGEDMHGSTPGDVDRATERASRATERLRQALESSAAAHDRAALAHETAAARGGDPDGVHVRQAADHRRDAAADWERLADLD</sequence>
<keyword evidence="3" id="KW-1185">Reference proteome</keyword>
<feature type="compositionally biased region" description="Basic and acidic residues" evidence="1">
    <location>
        <begin position="86"/>
        <end position="114"/>
    </location>
</feature>
<evidence type="ECO:0000313" key="2">
    <source>
        <dbReference type="EMBL" id="GLI01582.1"/>
    </source>
</evidence>
<feature type="compositionally biased region" description="Basic and acidic residues" evidence="1">
    <location>
        <begin position="45"/>
        <end position="62"/>
    </location>
</feature>
<gene>
    <name evidence="2" type="ORF">Pa4123_68580</name>
</gene>
<proteinExistence type="predicted"/>
<organism evidence="2 3">
    <name type="scientific">Phytohabitans aurantiacus</name>
    <dbReference type="NCBI Taxonomy" id="3016789"/>
    <lineage>
        <taxon>Bacteria</taxon>
        <taxon>Bacillati</taxon>
        <taxon>Actinomycetota</taxon>
        <taxon>Actinomycetes</taxon>
        <taxon>Micromonosporales</taxon>
        <taxon>Micromonosporaceae</taxon>
    </lineage>
</organism>
<dbReference type="Proteomes" id="UP001144280">
    <property type="component" value="Unassembled WGS sequence"/>
</dbReference>
<reference evidence="2" key="1">
    <citation type="submission" date="2022-12" db="EMBL/GenBank/DDBJ databases">
        <title>New Phytohabitans aurantiacus sp. RD004123 nov., an actinomycete isolated from soil.</title>
        <authorList>
            <person name="Triningsih D.W."/>
            <person name="Harunari E."/>
            <person name="Igarashi Y."/>
        </authorList>
    </citation>
    <scope>NUCLEOTIDE SEQUENCE</scope>
    <source>
        <strain evidence="2">RD004123</strain>
    </source>
</reference>